<feature type="compositionally biased region" description="Polar residues" evidence="1">
    <location>
        <begin position="31"/>
        <end position="46"/>
    </location>
</feature>
<comment type="caution">
    <text evidence="2">The sequence shown here is derived from an EMBL/GenBank/DDBJ whole genome shotgun (WGS) entry which is preliminary data.</text>
</comment>
<dbReference type="EMBL" id="JAINUF010000013">
    <property type="protein sequence ID" value="KAJ8344173.1"/>
    <property type="molecule type" value="Genomic_DNA"/>
</dbReference>
<evidence type="ECO:0000313" key="3">
    <source>
        <dbReference type="Proteomes" id="UP001152622"/>
    </source>
</evidence>
<evidence type="ECO:0000256" key="1">
    <source>
        <dbReference type="SAM" id="MobiDB-lite"/>
    </source>
</evidence>
<name>A0A9Q1ILF5_SYNKA</name>
<protein>
    <submittedName>
        <fullName evidence="2">Uncharacterized protein</fullName>
    </submittedName>
</protein>
<sequence length="113" mass="12123">MISPSRDDLTQLPLSWPEFVSRLREHAEFHAQNSREPVESVVSQARNGKPLKKRFSRTARAGGGGGSGPEEIAHALREGGGLNRTPADTGSDIGPHECVVLSSERALQATVLP</sequence>
<dbReference type="AlphaFoldDB" id="A0A9Q1ILF5"/>
<evidence type="ECO:0000313" key="2">
    <source>
        <dbReference type="EMBL" id="KAJ8344173.1"/>
    </source>
</evidence>
<proteinExistence type="predicted"/>
<accession>A0A9Q1ILF5</accession>
<dbReference type="Proteomes" id="UP001152622">
    <property type="component" value="Chromosome 13"/>
</dbReference>
<gene>
    <name evidence="2" type="ORF">SKAU_G00315020</name>
</gene>
<organism evidence="2 3">
    <name type="scientific">Synaphobranchus kaupii</name>
    <name type="common">Kaup's arrowtooth eel</name>
    <dbReference type="NCBI Taxonomy" id="118154"/>
    <lineage>
        <taxon>Eukaryota</taxon>
        <taxon>Metazoa</taxon>
        <taxon>Chordata</taxon>
        <taxon>Craniata</taxon>
        <taxon>Vertebrata</taxon>
        <taxon>Euteleostomi</taxon>
        <taxon>Actinopterygii</taxon>
        <taxon>Neopterygii</taxon>
        <taxon>Teleostei</taxon>
        <taxon>Anguilliformes</taxon>
        <taxon>Synaphobranchidae</taxon>
        <taxon>Synaphobranchus</taxon>
    </lineage>
</organism>
<feature type="region of interest" description="Disordered" evidence="1">
    <location>
        <begin position="30"/>
        <end position="96"/>
    </location>
</feature>
<keyword evidence="3" id="KW-1185">Reference proteome</keyword>
<reference evidence="2" key="1">
    <citation type="journal article" date="2023" name="Science">
        <title>Genome structures resolve the early diversification of teleost fishes.</title>
        <authorList>
            <person name="Parey E."/>
            <person name="Louis A."/>
            <person name="Montfort J."/>
            <person name="Bouchez O."/>
            <person name="Roques C."/>
            <person name="Iampietro C."/>
            <person name="Lluch J."/>
            <person name="Castinel A."/>
            <person name="Donnadieu C."/>
            <person name="Desvignes T."/>
            <person name="Floi Bucao C."/>
            <person name="Jouanno E."/>
            <person name="Wen M."/>
            <person name="Mejri S."/>
            <person name="Dirks R."/>
            <person name="Jansen H."/>
            <person name="Henkel C."/>
            <person name="Chen W.J."/>
            <person name="Zahm M."/>
            <person name="Cabau C."/>
            <person name="Klopp C."/>
            <person name="Thompson A.W."/>
            <person name="Robinson-Rechavi M."/>
            <person name="Braasch I."/>
            <person name="Lecointre G."/>
            <person name="Bobe J."/>
            <person name="Postlethwait J.H."/>
            <person name="Berthelot C."/>
            <person name="Roest Crollius H."/>
            <person name="Guiguen Y."/>
        </authorList>
    </citation>
    <scope>NUCLEOTIDE SEQUENCE</scope>
    <source>
        <strain evidence="2">WJC10195</strain>
    </source>
</reference>